<feature type="domain" description="PAC" evidence="3">
    <location>
        <begin position="395"/>
        <end position="447"/>
    </location>
</feature>
<proteinExistence type="predicted"/>
<keyword evidence="7" id="KW-1185">Reference proteome</keyword>
<dbReference type="InterPro" id="IPR052155">
    <property type="entry name" value="Biofilm_reg_signaling"/>
</dbReference>
<accession>A0A2U8GLA4</accession>
<evidence type="ECO:0000259" key="5">
    <source>
        <dbReference type="PROSITE" id="PS50887"/>
    </source>
</evidence>
<sequence>MRLTLPPITPSLLYLLFLALSGFAVADDSTADPARALSSADAAWLAAHPVIRLGIDPNYGPYSFLDEQGRAQGVVPDFLGHIEKKLGVRFSLKTHLDWPGLMAALKQGQIDAIATMVKLPEREADFVFSRIYLPTPLVIMTRNDEPRLKSVEALENLRVALVRDYSSARQTLKLAPGLDPHFVGNPEEGLDAVATGSADAYVGALGVNSFLAIRRGITNLKVNAGFEMSGNGQRFAVRKDWPELARLIDHALLAIPEDERAAIFVRWLPLRSEQVFRLESHSLASRVLPWLLFLTSVVSLAYLSAVIWNRQLRRELARRKSELERALSIAGIGDWSVDVKSGRIHLADVIFRIAGQAPTGCDWATLRSWIHPDSQATGDALCSQMETVSPGETIPDTFIQLLRPDGSTSWLEITVATDFNADGKPFRYYGTARDVSERKHAEEEIRNLAYFDSLTGLPNRRQLLDRLQQALSVSGRSGEIGALLVLDLDRFKDLNDTQGHDAGDELLIEVANQICTHVRREDIVARPGGDEYVIIAENLGAELSTAALQAGAIAEQCRTALSKPFFIGRGAQQYDCTTSIGVTLFQGADTGVDGLLKQAEVALYQAKRAGKNAVRFFSADMQAAIDARMQMETALRQGLKAGELQLHYQPQVDSSGTRIGAEALLRWYPSNAAPVPPASFIPVAEESGLILPIGDWVLKTACAQLKQWEADADTRELSIAVNVSARQFLQADFVDQVIAMLDATGARPERLKLELTESVVLESIETVIDRMRRLKEIGITFSLDDFGTGYSSLSYLKRLPLDQVKIDRAFVRDITTDQNDAAIVRATLAMGQSLGLNVIAEGVETEAQHALLVEYGCPQFQGYLFSKPIPIEDW</sequence>
<dbReference type="InterPro" id="IPR000160">
    <property type="entry name" value="GGDEF_dom"/>
</dbReference>
<dbReference type="InterPro" id="IPR001638">
    <property type="entry name" value="Solute-binding_3/MltF_N"/>
</dbReference>
<dbReference type="RefSeq" id="WP_108948070.1">
    <property type="nucleotide sequence ID" value="NZ_CP022187.1"/>
</dbReference>
<dbReference type="PROSITE" id="PS50887">
    <property type="entry name" value="GGDEF"/>
    <property type="match status" value="1"/>
</dbReference>
<dbReference type="Gene3D" id="3.40.190.10">
    <property type="entry name" value="Periplasmic binding protein-like II"/>
    <property type="match status" value="2"/>
</dbReference>
<dbReference type="InterPro" id="IPR000700">
    <property type="entry name" value="PAS-assoc_C"/>
</dbReference>
<evidence type="ECO:0000256" key="1">
    <source>
        <dbReference type="SAM" id="Phobius"/>
    </source>
</evidence>
<dbReference type="InterPro" id="IPR029787">
    <property type="entry name" value="Nucleotide_cyclase"/>
</dbReference>
<dbReference type="Gene3D" id="3.30.70.270">
    <property type="match status" value="1"/>
</dbReference>
<dbReference type="Gene3D" id="3.30.450.20">
    <property type="entry name" value="PAS domain"/>
    <property type="match status" value="1"/>
</dbReference>
<keyword evidence="1" id="KW-0812">Transmembrane</keyword>
<dbReference type="AlphaFoldDB" id="A0A2U8GLA4"/>
<name>A0A2U8GLA4_9RHOO</name>
<feature type="domain" description="GGDEF" evidence="5">
    <location>
        <begin position="479"/>
        <end position="619"/>
    </location>
</feature>
<evidence type="ECO:0000256" key="2">
    <source>
        <dbReference type="SAM" id="SignalP"/>
    </source>
</evidence>
<keyword evidence="1" id="KW-1133">Transmembrane helix</keyword>
<reference evidence="6 7" key="1">
    <citation type="submission" date="2017-06" db="EMBL/GenBank/DDBJ databases">
        <title>Azoarcus.</title>
        <authorList>
            <person name="Woo J.-H."/>
            <person name="Kim H.-S."/>
        </authorList>
    </citation>
    <scope>NUCLEOTIDE SEQUENCE [LARGE SCALE GENOMIC DNA]</scope>
    <source>
        <strain evidence="6 7">TSPY31</strain>
    </source>
</reference>
<dbReference type="PANTHER" id="PTHR44757">
    <property type="entry name" value="DIGUANYLATE CYCLASE DGCP"/>
    <property type="match status" value="1"/>
</dbReference>
<dbReference type="SUPFAM" id="SSF141868">
    <property type="entry name" value="EAL domain-like"/>
    <property type="match status" value="1"/>
</dbReference>
<dbReference type="CDD" id="cd01948">
    <property type="entry name" value="EAL"/>
    <property type="match status" value="1"/>
</dbReference>
<dbReference type="Pfam" id="PF00990">
    <property type="entry name" value="GGDEF"/>
    <property type="match status" value="1"/>
</dbReference>
<dbReference type="InterPro" id="IPR043128">
    <property type="entry name" value="Rev_trsase/Diguanyl_cyclase"/>
</dbReference>
<dbReference type="PANTHER" id="PTHR44757:SF2">
    <property type="entry name" value="BIOFILM ARCHITECTURE MAINTENANCE PROTEIN MBAA"/>
    <property type="match status" value="1"/>
</dbReference>
<protein>
    <recommendedName>
        <fullName evidence="8">Diguanylate cyclase</fullName>
    </recommendedName>
</protein>
<evidence type="ECO:0008006" key="8">
    <source>
        <dbReference type="Google" id="ProtNLM"/>
    </source>
</evidence>
<dbReference type="InterPro" id="IPR001633">
    <property type="entry name" value="EAL_dom"/>
</dbReference>
<evidence type="ECO:0000313" key="6">
    <source>
        <dbReference type="EMBL" id="AWI74362.1"/>
    </source>
</evidence>
<dbReference type="KEGG" id="acom:CEW83_03270"/>
<dbReference type="Proteomes" id="UP000244930">
    <property type="component" value="Chromosome"/>
</dbReference>
<keyword evidence="2" id="KW-0732">Signal</keyword>
<dbReference type="SUPFAM" id="SSF53850">
    <property type="entry name" value="Periplasmic binding protein-like II"/>
    <property type="match status" value="1"/>
</dbReference>
<gene>
    <name evidence="6" type="ORF">CEW83_03270</name>
</gene>
<dbReference type="Pfam" id="PF00497">
    <property type="entry name" value="SBP_bac_3"/>
    <property type="match status" value="1"/>
</dbReference>
<dbReference type="CDD" id="cd01007">
    <property type="entry name" value="PBP2_BvgS_HisK_like"/>
    <property type="match status" value="1"/>
</dbReference>
<dbReference type="Pfam" id="PF00563">
    <property type="entry name" value="EAL"/>
    <property type="match status" value="1"/>
</dbReference>
<dbReference type="PROSITE" id="PS50883">
    <property type="entry name" value="EAL"/>
    <property type="match status" value="1"/>
</dbReference>
<dbReference type="Gene3D" id="3.20.20.450">
    <property type="entry name" value="EAL domain"/>
    <property type="match status" value="1"/>
</dbReference>
<dbReference type="SUPFAM" id="SSF55073">
    <property type="entry name" value="Nucleotide cyclase"/>
    <property type="match status" value="1"/>
</dbReference>
<dbReference type="PROSITE" id="PS50113">
    <property type="entry name" value="PAC"/>
    <property type="match status" value="1"/>
</dbReference>
<evidence type="ECO:0000259" key="3">
    <source>
        <dbReference type="PROSITE" id="PS50113"/>
    </source>
</evidence>
<dbReference type="InterPro" id="IPR035919">
    <property type="entry name" value="EAL_sf"/>
</dbReference>
<dbReference type="InterPro" id="IPR035965">
    <property type="entry name" value="PAS-like_dom_sf"/>
</dbReference>
<evidence type="ECO:0000259" key="4">
    <source>
        <dbReference type="PROSITE" id="PS50883"/>
    </source>
</evidence>
<keyword evidence="1" id="KW-0472">Membrane</keyword>
<feature type="signal peptide" evidence="2">
    <location>
        <begin position="1"/>
        <end position="26"/>
    </location>
</feature>
<feature type="domain" description="EAL" evidence="4">
    <location>
        <begin position="628"/>
        <end position="874"/>
    </location>
</feature>
<dbReference type="SUPFAM" id="SSF55785">
    <property type="entry name" value="PYP-like sensor domain (PAS domain)"/>
    <property type="match status" value="1"/>
</dbReference>
<dbReference type="FunFam" id="3.20.20.450:FF:000001">
    <property type="entry name" value="Cyclic di-GMP phosphodiesterase yahA"/>
    <property type="match status" value="1"/>
</dbReference>
<dbReference type="Gene3D" id="2.10.70.100">
    <property type="match status" value="1"/>
</dbReference>
<dbReference type="SMART" id="SM00267">
    <property type="entry name" value="GGDEF"/>
    <property type="match status" value="1"/>
</dbReference>
<feature type="chain" id="PRO_5015949323" description="Diguanylate cyclase" evidence="2">
    <location>
        <begin position="27"/>
        <end position="874"/>
    </location>
</feature>
<dbReference type="SMART" id="SM00052">
    <property type="entry name" value="EAL"/>
    <property type="match status" value="1"/>
</dbReference>
<dbReference type="SMART" id="SM00062">
    <property type="entry name" value="PBPb"/>
    <property type="match status" value="1"/>
</dbReference>
<evidence type="ECO:0000313" key="7">
    <source>
        <dbReference type="Proteomes" id="UP000244930"/>
    </source>
</evidence>
<dbReference type="EMBL" id="CP022187">
    <property type="protein sequence ID" value="AWI74362.1"/>
    <property type="molecule type" value="Genomic_DNA"/>
</dbReference>
<dbReference type="CDD" id="cd01949">
    <property type="entry name" value="GGDEF"/>
    <property type="match status" value="1"/>
</dbReference>
<dbReference type="NCBIfam" id="TIGR00254">
    <property type="entry name" value="GGDEF"/>
    <property type="match status" value="1"/>
</dbReference>
<organism evidence="6 7">
    <name type="scientific">Parazoarcus communis</name>
    <dbReference type="NCBI Taxonomy" id="41977"/>
    <lineage>
        <taxon>Bacteria</taxon>
        <taxon>Pseudomonadati</taxon>
        <taxon>Pseudomonadota</taxon>
        <taxon>Betaproteobacteria</taxon>
        <taxon>Rhodocyclales</taxon>
        <taxon>Zoogloeaceae</taxon>
        <taxon>Parazoarcus</taxon>
    </lineage>
</organism>
<feature type="transmembrane region" description="Helical" evidence="1">
    <location>
        <begin position="287"/>
        <end position="309"/>
    </location>
</feature>